<sequence length="752" mass="84698">MKNSGVMKSFSFAISIFYWQHVQILGEIVREGGILDKDVVPIIGRGYSTISGDFFSTCVSGIESNDPTYDYDFKFIEERSEYMYRRLFTSTELGSDVIRNTLDDSKRRASVVNEISHSISATMSMNKYYGSLKEQESTKISDDALSLLAQNDFIGFIQACGPAYIRTINRLSDVIVLFVYRAGSTEKKRIISETIKRSASTDEEPKAESNNIFQDVETVISARGLSSDNRMVLSGNNLRINTRKEFIAALNFAYDAMLNPNSGVVKSVEIVSWTTNINFLHGIKMDVELQLARCVDNFNNEIDCNSDGVTSRTNVLTSTETKKILFLVNAEHITAVDRKLSEKMHAVQKLIQCIGRLHSLGASSCLVNSFETRNSVTVDQLLVQLTQGDENGESVVNRKIRELNDFLTYYYGPCLARLASEDASFPSGTLFTNHWLDTEECSDITCAMEGTVYDTVTGFCRFEERNETSTQFLIDSYCMPQVENVNYRCRAEKIYDGELLFPGEYICNGDYQFGLTERGRIVWANSNTNVVIQNIDIREFGSDSVLSFRDGSIDVYNDLYATQGAIGQNTGNCLSYTPGPEVIVAETRYQRMYGICVSDECMLEISSNGILSLTDGLGVNIEIFGSTLERNGYEYLLAQELKTHEQHRASAEAWGGYISWIEDTDELAFLQTEQLRVEAERVFVGVQYMTGNPPFYNWHGYTVQTSLSFFHTFCQDHLLNQQPGVIVTESSECLDGASSRERAFAWYKRSIL</sequence>
<protein>
    <submittedName>
        <fullName evidence="1">Uncharacterized protein</fullName>
    </submittedName>
</protein>
<dbReference type="EMBL" id="HBFR01007301">
    <property type="protein sequence ID" value="CAD8878073.1"/>
    <property type="molecule type" value="Transcribed_RNA"/>
</dbReference>
<dbReference type="AlphaFoldDB" id="A0A7S1B916"/>
<gene>
    <name evidence="1" type="ORF">CHYS00102_LOCUS5257</name>
</gene>
<evidence type="ECO:0000313" key="1">
    <source>
        <dbReference type="EMBL" id="CAD8878073.1"/>
    </source>
</evidence>
<reference evidence="1" key="1">
    <citation type="submission" date="2021-01" db="EMBL/GenBank/DDBJ databases">
        <authorList>
            <person name="Corre E."/>
            <person name="Pelletier E."/>
            <person name="Niang G."/>
            <person name="Scheremetjew M."/>
            <person name="Finn R."/>
            <person name="Kale V."/>
            <person name="Holt S."/>
            <person name="Cochrane G."/>
            <person name="Meng A."/>
            <person name="Brown T."/>
            <person name="Cohen L."/>
        </authorList>
    </citation>
    <scope>NUCLEOTIDE SEQUENCE</scope>
    <source>
        <strain evidence="1">308</strain>
    </source>
</reference>
<proteinExistence type="predicted"/>
<organism evidence="1">
    <name type="scientific">Corethron hystrix</name>
    <dbReference type="NCBI Taxonomy" id="216773"/>
    <lineage>
        <taxon>Eukaryota</taxon>
        <taxon>Sar</taxon>
        <taxon>Stramenopiles</taxon>
        <taxon>Ochrophyta</taxon>
        <taxon>Bacillariophyta</taxon>
        <taxon>Coscinodiscophyceae</taxon>
        <taxon>Corethrophycidae</taxon>
        <taxon>Corethrales</taxon>
        <taxon>Corethraceae</taxon>
        <taxon>Corethron</taxon>
    </lineage>
</organism>
<accession>A0A7S1B916</accession>
<name>A0A7S1B916_9STRA</name>